<accession>A0A225W842</accession>
<dbReference type="OrthoDB" id="103288at2759"/>
<comment type="caution">
    <text evidence="2">The sequence shown here is derived from an EMBL/GenBank/DDBJ whole genome shotgun (WGS) entry which is preliminary data.</text>
</comment>
<keyword evidence="3" id="KW-1185">Reference proteome</keyword>
<evidence type="ECO:0000259" key="1">
    <source>
        <dbReference type="Pfam" id="PF04937"/>
    </source>
</evidence>
<dbReference type="EMBL" id="NBNE01001506">
    <property type="protein sequence ID" value="OWZ13735.1"/>
    <property type="molecule type" value="Genomic_DNA"/>
</dbReference>
<dbReference type="Pfam" id="PF04937">
    <property type="entry name" value="DUF659"/>
    <property type="match status" value="1"/>
</dbReference>
<dbReference type="InterPro" id="IPR012337">
    <property type="entry name" value="RNaseH-like_sf"/>
</dbReference>
<dbReference type="Proteomes" id="UP000198211">
    <property type="component" value="Unassembled WGS sequence"/>
</dbReference>
<gene>
    <name evidence="2" type="ORF">PHMEG_00012887</name>
</gene>
<dbReference type="STRING" id="4795.A0A225W842"/>
<proteinExistence type="predicted"/>
<reference evidence="3" key="1">
    <citation type="submission" date="2017-03" db="EMBL/GenBank/DDBJ databases">
        <title>Phytopthora megakarya and P. palmivora, two closely related causual agents of cacao black pod achieved similar genome size and gene model numbers by different mechanisms.</title>
        <authorList>
            <person name="Ali S."/>
            <person name="Shao J."/>
            <person name="Larry D.J."/>
            <person name="Kronmiller B."/>
            <person name="Shen D."/>
            <person name="Strem M.D."/>
            <person name="Melnick R.L."/>
            <person name="Guiltinan M.J."/>
            <person name="Tyler B.M."/>
            <person name="Meinhardt L.W."/>
            <person name="Bailey B.A."/>
        </authorList>
    </citation>
    <scope>NUCLEOTIDE SEQUENCE [LARGE SCALE GENOMIC DNA]</scope>
    <source>
        <strain evidence="3">zdho120</strain>
    </source>
</reference>
<feature type="domain" description="DUF659" evidence="1">
    <location>
        <begin position="3"/>
        <end position="129"/>
    </location>
</feature>
<name>A0A225W842_9STRA</name>
<organism evidence="2 3">
    <name type="scientific">Phytophthora megakarya</name>
    <dbReference type="NCBI Taxonomy" id="4795"/>
    <lineage>
        <taxon>Eukaryota</taxon>
        <taxon>Sar</taxon>
        <taxon>Stramenopiles</taxon>
        <taxon>Oomycota</taxon>
        <taxon>Peronosporomycetes</taxon>
        <taxon>Peronosporales</taxon>
        <taxon>Peronosporaceae</taxon>
        <taxon>Phytophthora</taxon>
    </lineage>
</organism>
<dbReference type="SUPFAM" id="SSF53098">
    <property type="entry name" value="Ribonuclease H-like"/>
    <property type="match status" value="1"/>
</dbReference>
<evidence type="ECO:0000313" key="3">
    <source>
        <dbReference type="Proteomes" id="UP000198211"/>
    </source>
</evidence>
<dbReference type="AlphaFoldDB" id="A0A225W842"/>
<sequence>MIEKTKLALVTDGWSNTNGDVIINFVFVNPKTPAIFWNSMDSKAESHTGHYIADTILSTILELEAVIGTCVVTAVVTGNAANIKKSWELIARERPGIVCTDFTAHGMNLLIKDIFKLNHFKQVLEKALTVARFH</sequence>
<dbReference type="InterPro" id="IPR007021">
    <property type="entry name" value="DUF659"/>
</dbReference>
<evidence type="ECO:0000313" key="2">
    <source>
        <dbReference type="EMBL" id="OWZ13735.1"/>
    </source>
</evidence>
<protein>
    <recommendedName>
        <fullName evidence="1">DUF659 domain-containing protein</fullName>
    </recommendedName>
</protein>
<feature type="non-terminal residue" evidence="2">
    <location>
        <position position="1"/>
    </location>
</feature>